<keyword evidence="2" id="KW-1185">Reference proteome</keyword>
<accession>A0A8X7BMP1</accession>
<evidence type="ECO:0000313" key="1">
    <source>
        <dbReference type="EMBL" id="GFY35809.1"/>
    </source>
</evidence>
<dbReference type="EMBL" id="BMAU01021435">
    <property type="protein sequence ID" value="GFY35809.1"/>
    <property type="molecule type" value="Genomic_DNA"/>
</dbReference>
<reference evidence="1" key="1">
    <citation type="submission" date="2020-08" db="EMBL/GenBank/DDBJ databases">
        <title>Multicomponent nature underlies the extraordinary mechanical properties of spider dragline silk.</title>
        <authorList>
            <person name="Kono N."/>
            <person name="Nakamura H."/>
            <person name="Mori M."/>
            <person name="Yoshida Y."/>
            <person name="Ohtoshi R."/>
            <person name="Malay A.D."/>
            <person name="Moran D.A.P."/>
            <person name="Tomita M."/>
            <person name="Numata K."/>
            <person name="Arakawa K."/>
        </authorList>
    </citation>
    <scope>NUCLEOTIDE SEQUENCE</scope>
</reference>
<evidence type="ECO:0000313" key="2">
    <source>
        <dbReference type="Proteomes" id="UP000887159"/>
    </source>
</evidence>
<dbReference type="AlphaFoldDB" id="A0A8X7BMP1"/>
<gene>
    <name evidence="1" type="ORF">TNCV_4841861</name>
</gene>
<proteinExistence type="predicted"/>
<name>A0A8X7BMP1_TRICX</name>
<sequence length="116" mass="13092">MSSRFLYLLPHSHHIDDRMTANHRESPVKKKLPCPSCDEADILQMIIVVKCSKHKAVPSGFRDKNNNPLQSAENAISATKLFAFPAKILIIEPVLPYILEEWISKNIPAKLVWCGS</sequence>
<dbReference type="Proteomes" id="UP000887159">
    <property type="component" value="Unassembled WGS sequence"/>
</dbReference>
<comment type="caution">
    <text evidence="1">The sequence shown here is derived from an EMBL/GenBank/DDBJ whole genome shotgun (WGS) entry which is preliminary data.</text>
</comment>
<organism evidence="1 2">
    <name type="scientific">Trichonephila clavipes</name>
    <name type="common">Golden silk orbweaver</name>
    <name type="synonym">Nephila clavipes</name>
    <dbReference type="NCBI Taxonomy" id="2585209"/>
    <lineage>
        <taxon>Eukaryota</taxon>
        <taxon>Metazoa</taxon>
        <taxon>Ecdysozoa</taxon>
        <taxon>Arthropoda</taxon>
        <taxon>Chelicerata</taxon>
        <taxon>Arachnida</taxon>
        <taxon>Araneae</taxon>
        <taxon>Araneomorphae</taxon>
        <taxon>Entelegynae</taxon>
        <taxon>Araneoidea</taxon>
        <taxon>Nephilidae</taxon>
        <taxon>Trichonephila</taxon>
    </lineage>
</organism>
<protein>
    <submittedName>
        <fullName evidence="1">Uncharacterized protein</fullName>
    </submittedName>
</protein>